<protein>
    <submittedName>
        <fullName evidence="1">Uncharacterized protein</fullName>
    </submittedName>
</protein>
<reference evidence="1" key="1">
    <citation type="submission" date="2020-06" db="EMBL/GenBank/DDBJ databases">
        <authorList>
            <person name="Li T."/>
            <person name="Hu X."/>
            <person name="Zhang T."/>
            <person name="Song X."/>
            <person name="Zhang H."/>
            <person name="Dai N."/>
            <person name="Sheng W."/>
            <person name="Hou X."/>
            <person name="Wei L."/>
        </authorList>
    </citation>
    <scope>NUCLEOTIDE SEQUENCE</scope>
    <source>
        <strain evidence="1">KEN1</strain>
        <tissue evidence="1">Leaf</tissue>
    </source>
</reference>
<proteinExistence type="predicted"/>
<name>A0AAW2XGA1_9LAMI</name>
<comment type="caution">
    <text evidence="1">The sequence shown here is derived from an EMBL/GenBank/DDBJ whole genome shotgun (WGS) entry which is preliminary data.</text>
</comment>
<dbReference type="EMBL" id="JACGWN010000004">
    <property type="protein sequence ID" value="KAL0453175.1"/>
    <property type="molecule type" value="Genomic_DNA"/>
</dbReference>
<reference evidence="1" key="2">
    <citation type="journal article" date="2024" name="Plant">
        <title>Genomic evolution and insights into agronomic trait innovations of Sesamum species.</title>
        <authorList>
            <person name="Miao H."/>
            <person name="Wang L."/>
            <person name="Qu L."/>
            <person name="Liu H."/>
            <person name="Sun Y."/>
            <person name="Le M."/>
            <person name="Wang Q."/>
            <person name="Wei S."/>
            <person name="Zheng Y."/>
            <person name="Lin W."/>
            <person name="Duan Y."/>
            <person name="Cao H."/>
            <person name="Xiong S."/>
            <person name="Wang X."/>
            <person name="Wei L."/>
            <person name="Li C."/>
            <person name="Ma Q."/>
            <person name="Ju M."/>
            <person name="Zhao R."/>
            <person name="Li G."/>
            <person name="Mu C."/>
            <person name="Tian Q."/>
            <person name="Mei H."/>
            <person name="Zhang T."/>
            <person name="Gao T."/>
            <person name="Zhang H."/>
        </authorList>
    </citation>
    <scope>NUCLEOTIDE SEQUENCE</scope>
    <source>
        <strain evidence="1">KEN1</strain>
    </source>
</reference>
<sequence>MYIFAGDGTVECGVGDGIGAAVGRGRGTSPDGGLAAKVGETLVCMARVLAKTLGRTACGRGRLRGSPCVARGVASTGWGKGVPGGFNGGGSGAIARERISRSWSGSRGMRRAVRSGGRYGVSSCAVTGFKGAPNFAVHLSFNSCSAAKEAESPSSTTRLARHLTYK</sequence>
<organism evidence="1">
    <name type="scientific">Sesamum latifolium</name>
    <dbReference type="NCBI Taxonomy" id="2727402"/>
    <lineage>
        <taxon>Eukaryota</taxon>
        <taxon>Viridiplantae</taxon>
        <taxon>Streptophyta</taxon>
        <taxon>Embryophyta</taxon>
        <taxon>Tracheophyta</taxon>
        <taxon>Spermatophyta</taxon>
        <taxon>Magnoliopsida</taxon>
        <taxon>eudicotyledons</taxon>
        <taxon>Gunneridae</taxon>
        <taxon>Pentapetalae</taxon>
        <taxon>asterids</taxon>
        <taxon>lamiids</taxon>
        <taxon>Lamiales</taxon>
        <taxon>Pedaliaceae</taxon>
        <taxon>Sesamum</taxon>
    </lineage>
</organism>
<evidence type="ECO:0000313" key="1">
    <source>
        <dbReference type="EMBL" id="KAL0453175.1"/>
    </source>
</evidence>
<accession>A0AAW2XGA1</accession>
<gene>
    <name evidence="1" type="ORF">Slati_1295600</name>
</gene>
<dbReference type="AlphaFoldDB" id="A0AAW2XGA1"/>